<dbReference type="OrthoDB" id="1720111at2759"/>
<feature type="non-terminal residue" evidence="2">
    <location>
        <position position="1363"/>
    </location>
</feature>
<evidence type="ECO:0000256" key="1">
    <source>
        <dbReference type="SAM" id="MobiDB-lite"/>
    </source>
</evidence>
<feature type="compositionally biased region" description="Low complexity" evidence="1">
    <location>
        <begin position="801"/>
        <end position="817"/>
    </location>
</feature>
<feature type="region of interest" description="Disordered" evidence="1">
    <location>
        <begin position="770"/>
        <end position="837"/>
    </location>
</feature>
<feature type="compositionally biased region" description="Low complexity" evidence="1">
    <location>
        <begin position="770"/>
        <end position="793"/>
    </location>
</feature>
<proteinExistence type="predicted"/>
<dbReference type="PANTHER" id="PTHR11439:SF467">
    <property type="entry name" value="INTEGRASE CATALYTIC DOMAIN-CONTAINING PROTEIN"/>
    <property type="match status" value="1"/>
</dbReference>
<dbReference type="Proteomes" id="UP000601435">
    <property type="component" value="Unassembled WGS sequence"/>
</dbReference>
<name>A0A812X8W7_9DINO</name>
<feature type="non-terminal residue" evidence="2">
    <location>
        <position position="1"/>
    </location>
</feature>
<gene>
    <name evidence="2" type="primary">RE1</name>
    <name evidence="2" type="ORF">SNEC2469_LOCUS20885</name>
</gene>
<comment type="caution">
    <text evidence="2">The sequence shown here is derived from an EMBL/GenBank/DDBJ whole genome shotgun (WGS) entry which is preliminary data.</text>
</comment>
<dbReference type="PANTHER" id="PTHR11439">
    <property type="entry name" value="GAG-POL-RELATED RETROTRANSPOSON"/>
    <property type="match status" value="1"/>
</dbReference>
<organism evidence="2 3">
    <name type="scientific">Symbiodinium necroappetens</name>
    <dbReference type="NCBI Taxonomy" id="1628268"/>
    <lineage>
        <taxon>Eukaryota</taxon>
        <taxon>Sar</taxon>
        <taxon>Alveolata</taxon>
        <taxon>Dinophyceae</taxon>
        <taxon>Suessiales</taxon>
        <taxon>Symbiodiniaceae</taxon>
        <taxon>Symbiodinium</taxon>
    </lineage>
</organism>
<sequence length="1363" mass="150673">MVGKQPKGKRLKPLVAEFRNLVTLQGDPGVLPLGKLAAQWEAATTSYQQDLSAASVPSVDRTYGIPWSPTEFRSEALKQGHPKRLECGVPDPLKVVVDKIVSTSYADIAKDRTQAMRKWLLRACELKDLEPPFPTPDHCRAVLKNKSMPLFAEMLEAANYPDKDLVRTMCSGFHLLGQIPASGVLPEKHTDALLTIDEVRSLTPEVRSAILHQRDDGKDLEILTAVHKLTLEERDRGWLRGPLKASEIPSDSVVTRRFGIKQSSTDVDKGKVTKIRPIDDYTQSLANLTCGSTETISPHGVDVICAGISYRIRRGRQLGFKERLVSRAIDLRKAYKNLPLSTAALRDSYLAVLFPATSQYEFFQALVLPFGARPAVQGFYRVASAIWYLALVFFDLHWTQFYDDYFLIAGEAEGPHVNLIQESFYALLGWETASEKDCGFGFVTRALGVQIDLSDCHFGLVKLSNTMSRRRELELAINEILESSSVPGSVLTSLRGRLCSFATIRFLAGWQAFSFEFSRAIVIAEDRIVRCSFRNCFHVYSDASYEPSAGGVGALAYNSQGLLLSWFGEELSQDVMAIINPEEKCTLIYELETYAAVMSLVRLGRLWRDSDVILFLDNEASLATLINGRSDSFFVQRLLNTLFEWECESRCNVWFERVPSASNPADDPSRLIFPMQSGLRARLDAKSDFVLHAVGEPVLVDGMWVGISEHNGTDWMMTEFGAVQATSARRASKEMQLPTKELLAKYHGLPWEKTTVEKKRRKRAPVLPVAAPLADPGGAPDLAAPLGNAAADAEQQGDVQAAGGDEAASDPSSSSEELMADDGGTPAAERKAEEVGLDDADRANAAAIPSPWCARSRPLTQIGSKPALGSLSPAAPAELEVLDHEAERYETERLKLMGVLREPTHELNYYEKLTVTFVHKWKHGGEKEGVEHAYMDMRCERRIFKRGAAPDEPVVVLIGDHYFELGRVLPGQRRGAQVWRRQLQGDLSECNMEGLPEVPALLRSLEGRQATQDKYEMKVQGPFGSPGDEWNFLNRRYTIEEDFSITVRPDAKFYIDINEMLGHPRARSTPGPGGGDSLFNVDTTKPLDSADSRLFRTMVGKLLYLSNERPDAQVVIQYLASKSSCPTEQSMKILKHLAGYLYATRDYGVNLKNRAGASILRGNHINHDPVCNALVEAVSDSNFANDRETRRSLSSGQVYLNCALVYSFVRNMKVVTLSSGEAELVALTQTVSEAVLIKKAWAFIFDGPVDMIARTDSSVARAIAQRAGVGRVRHLQTSCLWIQMWTASKELKVLAIPTETNPADAGTKVLTGARLKKLCGLMGMVDGSGNLIKDDTNHKAKAGNAIKVLMVGNSAATWSWTAH</sequence>
<evidence type="ECO:0000313" key="2">
    <source>
        <dbReference type="EMBL" id="CAE7724025.1"/>
    </source>
</evidence>
<dbReference type="EMBL" id="CAJNJA010036736">
    <property type="protein sequence ID" value="CAE7724025.1"/>
    <property type="molecule type" value="Genomic_DNA"/>
</dbReference>
<reference evidence="2" key="1">
    <citation type="submission" date="2021-02" db="EMBL/GenBank/DDBJ databases">
        <authorList>
            <person name="Dougan E. K."/>
            <person name="Rhodes N."/>
            <person name="Thang M."/>
            <person name="Chan C."/>
        </authorList>
    </citation>
    <scope>NUCLEOTIDE SEQUENCE</scope>
</reference>
<evidence type="ECO:0000313" key="3">
    <source>
        <dbReference type="Proteomes" id="UP000601435"/>
    </source>
</evidence>
<protein>
    <submittedName>
        <fullName evidence="2">RE1 protein</fullName>
    </submittedName>
</protein>
<keyword evidence="3" id="KW-1185">Reference proteome</keyword>
<dbReference type="CDD" id="cd09272">
    <property type="entry name" value="RNase_HI_RT_Ty1"/>
    <property type="match status" value="1"/>
</dbReference>
<feature type="compositionally biased region" description="Basic and acidic residues" evidence="1">
    <location>
        <begin position="828"/>
        <end position="837"/>
    </location>
</feature>
<accession>A0A812X8W7</accession>